<dbReference type="EMBL" id="JAODAN010000005">
    <property type="protein sequence ID" value="KAK1924080.1"/>
    <property type="molecule type" value="Genomic_DNA"/>
</dbReference>
<feature type="domain" description="Histone deacetylase" evidence="2">
    <location>
        <begin position="120"/>
        <end position="246"/>
    </location>
</feature>
<dbReference type="InterPro" id="IPR023696">
    <property type="entry name" value="Ureohydrolase_dom_sf"/>
</dbReference>
<reference evidence="3" key="1">
    <citation type="submission" date="2023-02" db="EMBL/GenBank/DDBJ databases">
        <title>Identification and recombinant expression of a fungal hydrolase from Papiliotrema laurentii that hydrolyzes apple cutin and clears colloidal polyester polyurethane.</title>
        <authorList>
            <consortium name="DOE Joint Genome Institute"/>
            <person name="Roman V.A."/>
            <person name="Bojanowski C."/>
            <person name="Crable B.R."/>
            <person name="Wagner D.N."/>
            <person name="Hung C.S."/>
            <person name="Nadeau L.J."/>
            <person name="Schratz L."/>
            <person name="Haridas S."/>
            <person name="Pangilinan J."/>
            <person name="Lipzen A."/>
            <person name="Na H."/>
            <person name="Yan M."/>
            <person name="Ng V."/>
            <person name="Grigoriev I.V."/>
            <person name="Spatafora J.W."/>
            <person name="Barlow D."/>
            <person name="Biffinger J."/>
            <person name="Kelley-Loughnane N."/>
            <person name="Varaljay V.A."/>
            <person name="Crookes-Goodson W.J."/>
        </authorList>
    </citation>
    <scope>NUCLEOTIDE SEQUENCE</scope>
    <source>
        <strain evidence="3">5307AH</strain>
    </source>
</reference>
<comment type="caution">
    <text evidence="3">The sequence shown here is derived from an EMBL/GenBank/DDBJ whole genome shotgun (WGS) entry which is preliminary data.</text>
</comment>
<evidence type="ECO:0000313" key="3">
    <source>
        <dbReference type="EMBL" id="KAK1924080.1"/>
    </source>
</evidence>
<organism evidence="3 4">
    <name type="scientific">Papiliotrema laurentii</name>
    <name type="common">Cryptococcus laurentii</name>
    <dbReference type="NCBI Taxonomy" id="5418"/>
    <lineage>
        <taxon>Eukaryota</taxon>
        <taxon>Fungi</taxon>
        <taxon>Dikarya</taxon>
        <taxon>Basidiomycota</taxon>
        <taxon>Agaricomycotina</taxon>
        <taxon>Tremellomycetes</taxon>
        <taxon>Tremellales</taxon>
        <taxon>Rhynchogastremaceae</taxon>
        <taxon>Papiliotrema</taxon>
    </lineage>
</organism>
<feature type="region of interest" description="Disordered" evidence="1">
    <location>
        <begin position="258"/>
        <end position="281"/>
    </location>
</feature>
<dbReference type="PANTHER" id="PTHR10625:SF36">
    <property type="entry name" value="HISTONE DEACETYLASE 3"/>
    <property type="match status" value="1"/>
</dbReference>
<dbReference type="GO" id="GO:0040029">
    <property type="term" value="P:epigenetic regulation of gene expression"/>
    <property type="evidence" value="ECO:0007669"/>
    <property type="project" value="TreeGrafter"/>
</dbReference>
<dbReference type="GO" id="GO:0004407">
    <property type="term" value="F:histone deacetylase activity"/>
    <property type="evidence" value="ECO:0007669"/>
    <property type="project" value="TreeGrafter"/>
</dbReference>
<dbReference type="AlphaFoldDB" id="A0AAD9CYR8"/>
<name>A0AAD9CYR8_PAPLA</name>
<dbReference type="PRINTS" id="PR01270">
    <property type="entry name" value="HDASUPER"/>
</dbReference>
<evidence type="ECO:0000259" key="2">
    <source>
        <dbReference type="Pfam" id="PF00850"/>
    </source>
</evidence>
<dbReference type="SUPFAM" id="SSF52768">
    <property type="entry name" value="Arginase/deacetylase"/>
    <property type="match status" value="1"/>
</dbReference>
<evidence type="ECO:0000313" key="4">
    <source>
        <dbReference type="Proteomes" id="UP001182556"/>
    </source>
</evidence>
<accession>A0AAD9CYR8</accession>
<feature type="compositionally biased region" description="Low complexity" evidence="1">
    <location>
        <begin position="146"/>
        <end position="161"/>
    </location>
</feature>
<protein>
    <submittedName>
        <fullName evidence="3">Histone deacetylase 3</fullName>
    </submittedName>
</protein>
<proteinExistence type="predicted"/>
<dbReference type="Gene3D" id="3.40.800.20">
    <property type="entry name" value="Histone deacetylase domain"/>
    <property type="match status" value="1"/>
</dbReference>
<dbReference type="Proteomes" id="UP001182556">
    <property type="component" value="Unassembled WGS sequence"/>
</dbReference>
<dbReference type="GO" id="GO:0070210">
    <property type="term" value="C:Rpd3L-Expanded complex"/>
    <property type="evidence" value="ECO:0007669"/>
    <property type="project" value="TreeGrafter"/>
</dbReference>
<dbReference type="InterPro" id="IPR000286">
    <property type="entry name" value="HDACs"/>
</dbReference>
<dbReference type="Pfam" id="PF00850">
    <property type="entry name" value="Hist_deacetyl"/>
    <property type="match status" value="2"/>
</dbReference>
<feature type="compositionally biased region" description="Low complexity" evidence="1">
    <location>
        <begin position="80"/>
        <end position="89"/>
    </location>
</feature>
<sequence>MYGLRSPSLERRVVYVWSEDLERAANHLPSNIGRSSVVHDLVRSFDLLAAEDITQPERQGQSPKHPSKTRSADLDEDAAAQEAQALAAETDTDSESVEGKPTWPAGLAKVVPPDTNAFGHKDNLTRYHEAGYVEYLLGPSSRDEGQSTSEGEGTSSDSSTSAQRPAKRRKAIHGLEHDCPAFPLLPAYTRLVAAATQTACRALVDGTADIAICWDGGRHHAMRNRASGFCYVADIVLGIMLLAKQGSARCLRPLALGTASKSPESRQGAAKEPSQSSVAPLEGPMRRARVMYLDLDIHEGDGVHQAFLSPTKFPSTDLPPSGNPRRPPKAPQVLTLSIQHHSRTFFPPHRPFSGLPDPHTAHPFTLSIPLHPYPSAKTYHALWPNVQRIKEAFGPDYVVLQLGVDGLPGDRVGQYGAWSVVGKGGVAWCVDRVRDWGLPLCVLGGGGYDHPNTARAWATATSVLLGKHFDAETSIPHHDHFPMYGPGFTLEVPTSHATDENSEEHLATIQETFTHIADRIRGIVAASA</sequence>
<feature type="domain" description="Histone deacetylase" evidence="2">
    <location>
        <begin position="287"/>
        <end position="463"/>
    </location>
</feature>
<feature type="region of interest" description="Disordered" evidence="1">
    <location>
        <begin position="53"/>
        <end position="121"/>
    </location>
</feature>
<feature type="region of interest" description="Disordered" evidence="1">
    <location>
        <begin position="138"/>
        <end position="169"/>
    </location>
</feature>
<keyword evidence="4" id="KW-1185">Reference proteome</keyword>
<dbReference type="PANTHER" id="PTHR10625">
    <property type="entry name" value="HISTONE DEACETYLASE HDAC1-RELATED"/>
    <property type="match status" value="1"/>
</dbReference>
<dbReference type="InterPro" id="IPR037138">
    <property type="entry name" value="His_deacetylse_dom_sf"/>
</dbReference>
<feature type="region of interest" description="Disordered" evidence="1">
    <location>
        <begin position="309"/>
        <end position="330"/>
    </location>
</feature>
<gene>
    <name evidence="3" type="ORF">DB88DRAFT_510458</name>
</gene>
<dbReference type="InterPro" id="IPR023801">
    <property type="entry name" value="His_deacetylse_dom"/>
</dbReference>
<evidence type="ECO:0000256" key="1">
    <source>
        <dbReference type="SAM" id="MobiDB-lite"/>
    </source>
</evidence>